<evidence type="ECO:0000256" key="1">
    <source>
        <dbReference type="ARBA" id="ARBA00004606"/>
    </source>
</evidence>
<dbReference type="PANTHER" id="PTHR46012:SF3">
    <property type="entry name" value="GLUCOSIDE XYLOSYLTRANSFERASE 1"/>
    <property type="match status" value="1"/>
</dbReference>
<protein>
    <recommendedName>
        <fullName evidence="10">GXLT1 xylosyltransferase</fullName>
    </recommendedName>
</protein>
<feature type="chain" id="PRO_5046695639" description="GXLT1 xylosyltransferase" evidence="7">
    <location>
        <begin position="24"/>
        <end position="344"/>
    </location>
</feature>
<reference evidence="8" key="1">
    <citation type="submission" date="2023-07" db="EMBL/GenBank/DDBJ databases">
        <authorList>
            <person name="Stuckert A."/>
        </authorList>
    </citation>
    <scope>NUCLEOTIDE SEQUENCE</scope>
</reference>
<proteinExistence type="inferred from homology"/>
<keyword evidence="4" id="KW-0808">Transferase</keyword>
<dbReference type="Proteomes" id="UP001176940">
    <property type="component" value="Unassembled WGS sequence"/>
</dbReference>
<comment type="caution">
    <text evidence="8">The sequence shown here is derived from an EMBL/GenBank/DDBJ whole genome shotgun (WGS) entry which is preliminary data.</text>
</comment>
<keyword evidence="9" id="KW-1185">Reference proteome</keyword>
<dbReference type="InterPro" id="IPR051993">
    <property type="entry name" value="Glycosyltransferase_8"/>
</dbReference>
<keyword evidence="6" id="KW-0812">Transmembrane</keyword>
<keyword evidence="6" id="KW-1133">Transmembrane helix</keyword>
<gene>
    <name evidence="8" type="ORF">RIMI_LOCUS9639232</name>
</gene>
<evidence type="ECO:0000256" key="4">
    <source>
        <dbReference type="ARBA" id="ARBA00022679"/>
    </source>
</evidence>
<dbReference type="Gene3D" id="3.90.550.10">
    <property type="entry name" value="Spore Coat Polysaccharide Biosynthesis Protein SpsA, Chain A"/>
    <property type="match status" value="2"/>
</dbReference>
<evidence type="ECO:0000256" key="6">
    <source>
        <dbReference type="SAM" id="Phobius"/>
    </source>
</evidence>
<dbReference type="InterPro" id="IPR029044">
    <property type="entry name" value="Nucleotide-diphossugar_trans"/>
</dbReference>
<feature type="transmembrane region" description="Helical" evidence="6">
    <location>
        <begin position="204"/>
        <end position="230"/>
    </location>
</feature>
<sequence length="344" mass="40042">MRRPPWRLVLLCLACGFCSLLYAISQRGSGSTEVQEPAAASSVWWRGAAAEERHRCKDFSVSFWNPYWMLPPGVCGKDCFWEAALRYTLLKKQELDLGPMHLAVVACGDRLEETVTMLKSAVLFSIKPLEFHIFAEDQLHKDFSTILNTWGFPERFKYTVYPISFPSENAAEWRKLFKPCASQRLFLPLILKDVDSLLYVDTDIFFSCVLWMIFGPFYMTLILLRLLLWLQSMKSHNDMTTVRLHWGEILMPLLKKYKLNITWGDQDLLNIIFSHNPESLYVFPCQWNYRPDHCIYGSNCNEAEDGIFILHGNRGVYHDNKQPAFRAVYEALRNYKVKITTVHV</sequence>
<keyword evidence="3" id="KW-0328">Glycosyltransferase</keyword>
<evidence type="ECO:0000313" key="8">
    <source>
        <dbReference type="EMBL" id="CAJ0942532.1"/>
    </source>
</evidence>
<dbReference type="SUPFAM" id="SSF53448">
    <property type="entry name" value="Nucleotide-diphospho-sugar transferases"/>
    <property type="match status" value="1"/>
</dbReference>
<dbReference type="PANTHER" id="PTHR46012">
    <property type="entry name" value="IP22168P"/>
    <property type="match status" value="1"/>
</dbReference>
<keyword evidence="7" id="KW-0732">Signal</keyword>
<evidence type="ECO:0000256" key="3">
    <source>
        <dbReference type="ARBA" id="ARBA00022676"/>
    </source>
</evidence>
<evidence type="ECO:0000313" key="9">
    <source>
        <dbReference type="Proteomes" id="UP001176940"/>
    </source>
</evidence>
<keyword evidence="6" id="KW-0472">Membrane</keyword>
<comment type="similarity">
    <text evidence="2">Belongs to the glycosyltransferase 8 family.</text>
</comment>
<evidence type="ECO:0000256" key="5">
    <source>
        <dbReference type="ARBA" id="ARBA00022968"/>
    </source>
</evidence>
<evidence type="ECO:0000256" key="7">
    <source>
        <dbReference type="SAM" id="SignalP"/>
    </source>
</evidence>
<evidence type="ECO:0008006" key="10">
    <source>
        <dbReference type="Google" id="ProtNLM"/>
    </source>
</evidence>
<evidence type="ECO:0000256" key="2">
    <source>
        <dbReference type="ARBA" id="ARBA00006351"/>
    </source>
</evidence>
<name>A0ABN9LIF2_9NEOB</name>
<accession>A0ABN9LIF2</accession>
<feature type="signal peptide" evidence="7">
    <location>
        <begin position="1"/>
        <end position="23"/>
    </location>
</feature>
<keyword evidence="5" id="KW-0735">Signal-anchor</keyword>
<dbReference type="EMBL" id="CAUEEQ010020157">
    <property type="protein sequence ID" value="CAJ0942532.1"/>
    <property type="molecule type" value="Genomic_DNA"/>
</dbReference>
<organism evidence="8 9">
    <name type="scientific">Ranitomeya imitator</name>
    <name type="common">mimic poison frog</name>
    <dbReference type="NCBI Taxonomy" id="111125"/>
    <lineage>
        <taxon>Eukaryota</taxon>
        <taxon>Metazoa</taxon>
        <taxon>Chordata</taxon>
        <taxon>Craniata</taxon>
        <taxon>Vertebrata</taxon>
        <taxon>Euteleostomi</taxon>
        <taxon>Amphibia</taxon>
        <taxon>Batrachia</taxon>
        <taxon>Anura</taxon>
        <taxon>Neobatrachia</taxon>
        <taxon>Hyloidea</taxon>
        <taxon>Dendrobatidae</taxon>
        <taxon>Dendrobatinae</taxon>
        <taxon>Ranitomeya</taxon>
    </lineage>
</organism>
<comment type="subcellular location">
    <subcellularLocation>
        <location evidence="1">Membrane</location>
        <topology evidence="1">Single-pass type II membrane protein</topology>
    </subcellularLocation>
</comment>